<dbReference type="PROSITE" id="PS50110">
    <property type="entry name" value="RESPONSE_REGULATORY"/>
    <property type="match status" value="1"/>
</dbReference>
<keyword evidence="2" id="KW-0597">Phosphoprotein</keyword>
<dbReference type="Gene3D" id="1.10.10.10">
    <property type="entry name" value="Winged helix-like DNA-binding domain superfamily/Winged helix DNA-binding domain"/>
    <property type="match status" value="1"/>
</dbReference>
<dbReference type="SMART" id="SM00862">
    <property type="entry name" value="Trans_reg_C"/>
    <property type="match status" value="1"/>
</dbReference>
<dbReference type="SMART" id="SM00448">
    <property type="entry name" value="REC"/>
    <property type="match status" value="1"/>
</dbReference>
<accession>A0ABU5VYT8</accession>
<dbReference type="Pfam" id="PF00486">
    <property type="entry name" value="Trans_reg_C"/>
    <property type="match status" value="1"/>
</dbReference>
<name>A0ABU5VYT8_9BACT</name>
<dbReference type="EMBL" id="JAYGJQ010000002">
    <property type="protein sequence ID" value="MEA9357170.1"/>
    <property type="molecule type" value="Genomic_DNA"/>
</dbReference>
<proteinExistence type="predicted"/>
<feature type="DNA-binding region" description="OmpR/PhoB-type" evidence="3">
    <location>
        <begin position="125"/>
        <end position="225"/>
    </location>
</feature>
<reference evidence="6 7" key="1">
    <citation type="submission" date="2023-11" db="EMBL/GenBank/DDBJ databases">
        <title>A Novel Polar Bacteriovorax (B. antarcticus) Isolated from the Biocrust in Antarctica.</title>
        <authorList>
            <person name="Mun W."/>
            <person name="Choi S.Y."/>
            <person name="Mitchell R.J."/>
        </authorList>
    </citation>
    <scope>NUCLEOTIDE SEQUENCE [LARGE SCALE GENOMIC DNA]</scope>
    <source>
        <strain evidence="6 7">PP10</strain>
    </source>
</reference>
<dbReference type="Gene3D" id="3.40.50.2300">
    <property type="match status" value="1"/>
</dbReference>
<dbReference type="CDD" id="cd00383">
    <property type="entry name" value="trans_reg_C"/>
    <property type="match status" value="1"/>
</dbReference>
<evidence type="ECO:0000256" key="3">
    <source>
        <dbReference type="PROSITE-ProRule" id="PRU01091"/>
    </source>
</evidence>
<dbReference type="PANTHER" id="PTHR48111:SF50">
    <property type="entry name" value="KDP OPERON TRANSCRIPTIONAL REGULATORY PROTEIN KDPE"/>
    <property type="match status" value="1"/>
</dbReference>
<dbReference type="RefSeq" id="WP_323577064.1">
    <property type="nucleotide sequence ID" value="NZ_JAYGJQ010000002.1"/>
</dbReference>
<sequence length="227" mass="25618">MNKILVIDDETSIRKFLKVSLEASGFEVHEAQTGQEGLQKIIEVKPSLVILDHGLPDMNGVEVLIKLREWSTVPVIFLTVRDNDEDKVLALDNGADDYLTKPFSLPELLARIRVGIRHSKTEETRPVLTFGKLSLNQATHKATYADHELKLTSTEYDLLKILLRNGEKLVPHRMILKEIWGPNSVEHTHYLRVYFGQLRKKLDSASAGAGEIIENESGVGYRLRPLA</sequence>
<dbReference type="SUPFAM" id="SSF52172">
    <property type="entry name" value="CheY-like"/>
    <property type="match status" value="1"/>
</dbReference>
<feature type="modified residue" description="4-aspartylphosphate" evidence="2">
    <location>
        <position position="52"/>
    </location>
</feature>
<comment type="caution">
    <text evidence="6">The sequence shown here is derived from an EMBL/GenBank/DDBJ whole genome shotgun (WGS) entry which is preliminary data.</text>
</comment>
<evidence type="ECO:0000259" key="4">
    <source>
        <dbReference type="PROSITE" id="PS50110"/>
    </source>
</evidence>
<organism evidence="6 7">
    <name type="scientific">Bacteriovorax antarcticus</name>
    <dbReference type="NCBI Taxonomy" id="3088717"/>
    <lineage>
        <taxon>Bacteria</taxon>
        <taxon>Pseudomonadati</taxon>
        <taxon>Bdellovibrionota</taxon>
        <taxon>Bacteriovoracia</taxon>
        <taxon>Bacteriovoracales</taxon>
        <taxon>Bacteriovoracaceae</taxon>
        <taxon>Bacteriovorax</taxon>
    </lineage>
</organism>
<feature type="domain" description="OmpR/PhoB-type" evidence="5">
    <location>
        <begin position="125"/>
        <end position="225"/>
    </location>
</feature>
<dbReference type="InterPro" id="IPR011006">
    <property type="entry name" value="CheY-like_superfamily"/>
</dbReference>
<protein>
    <submittedName>
        <fullName evidence="6">Response regulator</fullName>
    </submittedName>
</protein>
<dbReference type="PANTHER" id="PTHR48111">
    <property type="entry name" value="REGULATOR OF RPOS"/>
    <property type="match status" value="1"/>
</dbReference>
<evidence type="ECO:0000259" key="5">
    <source>
        <dbReference type="PROSITE" id="PS51755"/>
    </source>
</evidence>
<evidence type="ECO:0000313" key="6">
    <source>
        <dbReference type="EMBL" id="MEA9357170.1"/>
    </source>
</evidence>
<feature type="domain" description="Response regulatory" evidence="4">
    <location>
        <begin position="3"/>
        <end position="116"/>
    </location>
</feature>
<dbReference type="InterPro" id="IPR036388">
    <property type="entry name" value="WH-like_DNA-bd_sf"/>
</dbReference>
<dbReference type="Pfam" id="PF00072">
    <property type="entry name" value="Response_reg"/>
    <property type="match status" value="1"/>
</dbReference>
<dbReference type="Proteomes" id="UP001302274">
    <property type="component" value="Unassembled WGS sequence"/>
</dbReference>
<dbReference type="CDD" id="cd17620">
    <property type="entry name" value="REC_OmpR_KdpE-like"/>
    <property type="match status" value="1"/>
</dbReference>
<evidence type="ECO:0000256" key="1">
    <source>
        <dbReference type="ARBA" id="ARBA00023125"/>
    </source>
</evidence>
<dbReference type="InterPro" id="IPR001789">
    <property type="entry name" value="Sig_transdc_resp-reg_receiver"/>
</dbReference>
<keyword evidence="7" id="KW-1185">Reference proteome</keyword>
<evidence type="ECO:0000256" key="2">
    <source>
        <dbReference type="PROSITE-ProRule" id="PRU00169"/>
    </source>
</evidence>
<dbReference type="Gene3D" id="6.10.250.690">
    <property type="match status" value="1"/>
</dbReference>
<keyword evidence="1 3" id="KW-0238">DNA-binding</keyword>
<gene>
    <name evidence="6" type="ORF">SHI21_13175</name>
</gene>
<dbReference type="InterPro" id="IPR039420">
    <property type="entry name" value="WalR-like"/>
</dbReference>
<evidence type="ECO:0000313" key="7">
    <source>
        <dbReference type="Proteomes" id="UP001302274"/>
    </source>
</evidence>
<dbReference type="InterPro" id="IPR001867">
    <property type="entry name" value="OmpR/PhoB-type_DNA-bd"/>
</dbReference>
<dbReference type="PROSITE" id="PS51755">
    <property type="entry name" value="OMPR_PHOB"/>
    <property type="match status" value="1"/>
</dbReference>